<evidence type="ECO:0000313" key="2">
    <source>
        <dbReference type="Proteomes" id="UP001056120"/>
    </source>
</evidence>
<organism evidence="1 2">
    <name type="scientific">Smallanthus sonchifolius</name>
    <dbReference type="NCBI Taxonomy" id="185202"/>
    <lineage>
        <taxon>Eukaryota</taxon>
        <taxon>Viridiplantae</taxon>
        <taxon>Streptophyta</taxon>
        <taxon>Embryophyta</taxon>
        <taxon>Tracheophyta</taxon>
        <taxon>Spermatophyta</taxon>
        <taxon>Magnoliopsida</taxon>
        <taxon>eudicotyledons</taxon>
        <taxon>Gunneridae</taxon>
        <taxon>Pentapetalae</taxon>
        <taxon>asterids</taxon>
        <taxon>campanulids</taxon>
        <taxon>Asterales</taxon>
        <taxon>Asteraceae</taxon>
        <taxon>Asteroideae</taxon>
        <taxon>Heliantheae alliance</taxon>
        <taxon>Millerieae</taxon>
        <taxon>Smallanthus</taxon>
    </lineage>
</organism>
<proteinExistence type="predicted"/>
<accession>A0ACB9DAT2</accession>
<evidence type="ECO:0000313" key="1">
    <source>
        <dbReference type="EMBL" id="KAI3743739.1"/>
    </source>
</evidence>
<dbReference type="EMBL" id="CM042036">
    <property type="protein sequence ID" value="KAI3743739.1"/>
    <property type="molecule type" value="Genomic_DNA"/>
</dbReference>
<sequence>MMGEEFDESEVTFMEVEEQNTQENRIKWQHHKLKTKNKKKPERHSIPISIPKSIERIGYVESDLFEDDYEYERIVPPHVILGRRVARKVACSICTGCGRTSKGRELIQVRDLIIRFMDHFKKLFNKKKEVDGYWTWFACNLASGGAAGASSLFFVYSLDYARTRLANEAKAAKKAGEGRYQYKGVPSQVVKGGLKRVFALGWVITNGAGLASYPIHTVRRRMMMTSGQAVKYKSSMNAFTRILKKEGPKSLFKGAAANILRPIADAGVCSPVMTSCSYSSLAKSMDLAAVNSISRI</sequence>
<gene>
    <name evidence="1" type="ORF">L1987_56804</name>
</gene>
<name>A0ACB9DAT2_9ASTR</name>
<dbReference type="Proteomes" id="UP001056120">
    <property type="component" value="Linkage Group LG19"/>
</dbReference>
<keyword evidence="2" id="KW-1185">Reference proteome</keyword>
<reference evidence="2" key="1">
    <citation type="journal article" date="2022" name="Mol. Ecol. Resour.">
        <title>The genomes of chicory, endive, great burdock and yacon provide insights into Asteraceae palaeo-polyploidization history and plant inulin production.</title>
        <authorList>
            <person name="Fan W."/>
            <person name="Wang S."/>
            <person name="Wang H."/>
            <person name="Wang A."/>
            <person name="Jiang F."/>
            <person name="Liu H."/>
            <person name="Zhao H."/>
            <person name="Xu D."/>
            <person name="Zhang Y."/>
        </authorList>
    </citation>
    <scope>NUCLEOTIDE SEQUENCE [LARGE SCALE GENOMIC DNA]</scope>
    <source>
        <strain evidence="2">cv. Yunnan</strain>
    </source>
</reference>
<reference evidence="1 2" key="2">
    <citation type="journal article" date="2022" name="Mol. Ecol. Resour.">
        <title>The genomes of chicory, endive, great burdock and yacon provide insights into Asteraceae paleo-polyploidization history and plant inulin production.</title>
        <authorList>
            <person name="Fan W."/>
            <person name="Wang S."/>
            <person name="Wang H."/>
            <person name="Wang A."/>
            <person name="Jiang F."/>
            <person name="Liu H."/>
            <person name="Zhao H."/>
            <person name="Xu D."/>
            <person name="Zhang Y."/>
        </authorList>
    </citation>
    <scope>NUCLEOTIDE SEQUENCE [LARGE SCALE GENOMIC DNA]</scope>
    <source>
        <strain evidence="2">cv. Yunnan</strain>
        <tissue evidence="1">Leaves</tissue>
    </source>
</reference>
<protein>
    <submittedName>
        <fullName evidence="1">Uncharacterized protein</fullName>
    </submittedName>
</protein>
<comment type="caution">
    <text evidence="1">The sequence shown here is derived from an EMBL/GenBank/DDBJ whole genome shotgun (WGS) entry which is preliminary data.</text>
</comment>